<dbReference type="HOGENOM" id="CLU_1636041_0_0_1"/>
<dbReference type="AlphaFoldDB" id="A0A0C3F3B7"/>
<accession>A0A0C3F3B7</accession>
<dbReference type="EMBL" id="KN833010">
    <property type="protein sequence ID" value="KIM79250.1"/>
    <property type="molecule type" value="Genomic_DNA"/>
</dbReference>
<evidence type="ECO:0000313" key="1">
    <source>
        <dbReference type="EMBL" id="KIM79250.1"/>
    </source>
</evidence>
<name>A0A0C3F3B7_PILCF</name>
<protein>
    <submittedName>
        <fullName evidence="1">Uncharacterized protein</fullName>
    </submittedName>
</protein>
<dbReference type="Proteomes" id="UP000054166">
    <property type="component" value="Unassembled WGS sequence"/>
</dbReference>
<gene>
    <name evidence="1" type="ORF">PILCRDRAFT_561105</name>
</gene>
<evidence type="ECO:0000313" key="2">
    <source>
        <dbReference type="Proteomes" id="UP000054166"/>
    </source>
</evidence>
<reference evidence="1 2" key="1">
    <citation type="submission" date="2014-04" db="EMBL/GenBank/DDBJ databases">
        <authorList>
            <consortium name="DOE Joint Genome Institute"/>
            <person name="Kuo A."/>
            <person name="Tarkka M."/>
            <person name="Buscot F."/>
            <person name="Kohler A."/>
            <person name="Nagy L.G."/>
            <person name="Floudas D."/>
            <person name="Copeland A."/>
            <person name="Barry K.W."/>
            <person name="Cichocki N."/>
            <person name="Veneault-Fourrey C."/>
            <person name="LaButti K."/>
            <person name="Lindquist E.A."/>
            <person name="Lipzen A."/>
            <person name="Lundell T."/>
            <person name="Morin E."/>
            <person name="Murat C."/>
            <person name="Sun H."/>
            <person name="Tunlid A."/>
            <person name="Henrissat B."/>
            <person name="Grigoriev I.V."/>
            <person name="Hibbett D.S."/>
            <person name="Martin F."/>
            <person name="Nordberg H.P."/>
            <person name="Cantor M.N."/>
            <person name="Hua S.X."/>
        </authorList>
    </citation>
    <scope>NUCLEOTIDE SEQUENCE [LARGE SCALE GENOMIC DNA]</scope>
    <source>
        <strain evidence="1 2">F 1598</strain>
    </source>
</reference>
<keyword evidence="2" id="KW-1185">Reference proteome</keyword>
<proteinExistence type="predicted"/>
<dbReference type="InParanoid" id="A0A0C3F3B7"/>
<sequence>MNCKRRIAKVACYPTITIIRMAIRYDGMSTQGEHAAAASALTCSRNFKLLKQSNCTPVVIQMFAVRSARIFDVVITDYYLMKALPSSSQQAADLTFTMSLAYEFKADQSVLTVAVAPDSIQVKVTEGRQEHNEEPQDYADGAVRASLCGAFLLQFHSFGYSY</sequence>
<organism evidence="1 2">
    <name type="scientific">Piloderma croceum (strain F 1598)</name>
    <dbReference type="NCBI Taxonomy" id="765440"/>
    <lineage>
        <taxon>Eukaryota</taxon>
        <taxon>Fungi</taxon>
        <taxon>Dikarya</taxon>
        <taxon>Basidiomycota</taxon>
        <taxon>Agaricomycotina</taxon>
        <taxon>Agaricomycetes</taxon>
        <taxon>Agaricomycetidae</taxon>
        <taxon>Atheliales</taxon>
        <taxon>Atheliaceae</taxon>
        <taxon>Piloderma</taxon>
    </lineage>
</organism>
<reference evidence="2" key="2">
    <citation type="submission" date="2015-01" db="EMBL/GenBank/DDBJ databases">
        <title>Evolutionary Origins and Diversification of the Mycorrhizal Mutualists.</title>
        <authorList>
            <consortium name="DOE Joint Genome Institute"/>
            <consortium name="Mycorrhizal Genomics Consortium"/>
            <person name="Kohler A."/>
            <person name="Kuo A."/>
            <person name="Nagy L.G."/>
            <person name="Floudas D."/>
            <person name="Copeland A."/>
            <person name="Barry K.W."/>
            <person name="Cichocki N."/>
            <person name="Veneault-Fourrey C."/>
            <person name="LaButti K."/>
            <person name="Lindquist E.A."/>
            <person name="Lipzen A."/>
            <person name="Lundell T."/>
            <person name="Morin E."/>
            <person name="Murat C."/>
            <person name="Riley R."/>
            <person name="Ohm R."/>
            <person name="Sun H."/>
            <person name="Tunlid A."/>
            <person name="Henrissat B."/>
            <person name="Grigoriev I.V."/>
            <person name="Hibbett D.S."/>
            <person name="Martin F."/>
        </authorList>
    </citation>
    <scope>NUCLEOTIDE SEQUENCE [LARGE SCALE GENOMIC DNA]</scope>
    <source>
        <strain evidence="2">F 1598</strain>
    </source>
</reference>